<dbReference type="GO" id="GO:0005506">
    <property type="term" value="F:iron ion binding"/>
    <property type="evidence" value="ECO:0007669"/>
    <property type="project" value="InterPro"/>
</dbReference>
<keyword evidence="7" id="KW-1185">Reference proteome</keyword>
<name>A0AAD7AQY4_9AGAR</name>
<keyword evidence="2" id="KW-0812">Transmembrane</keyword>
<keyword evidence="3" id="KW-1133">Transmembrane helix</keyword>
<reference evidence="6" key="1">
    <citation type="submission" date="2023-03" db="EMBL/GenBank/DDBJ databases">
        <title>Massive genome expansion in bonnet fungi (Mycena s.s.) driven by repeated elements and novel gene families across ecological guilds.</title>
        <authorList>
            <consortium name="Lawrence Berkeley National Laboratory"/>
            <person name="Harder C.B."/>
            <person name="Miyauchi S."/>
            <person name="Viragh M."/>
            <person name="Kuo A."/>
            <person name="Thoen E."/>
            <person name="Andreopoulos B."/>
            <person name="Lu D."/>
            <person name="Skrede I."/>
            <person name="Drula E."/>
            <person name="Henrissat B."/>
            <person name="Morin E."/>
            <person name="Kohler A."/>
            <person name="Barry K."/>
            <person name="LaButti K."/>
            <person name="Morin E."/>
            <person name="Salamov A."/>
            <person name="Lipzen A."/>
            <person name="Mereny Z."/>
            <person name="Hegedus B."/>
            <person name="Baldrian P."/>
            <person name="Stursova M."/>
            <person name="Weitz H."/>
            <person name="Taylor A."/>
            <person name="Grigoriev I.V."/>
            <person name="Nagy L.G."/>
            <person name="Martin F."/>
            <person name="Kauserud H."/>
        </authorList>
    </citation>
    <scope>NUCLEOTIDE SEQUENCE</scope>
    <source>
        <strain evidence="6">CBHHK002</strain>
    </source>
</reference>
<comment type="caution">
    <text evidence="6">The sequence shown here is derived from an EMBL/GenBank/DDBJ whole genome shotgun (WGS) entry which is preliminary data.</text>
</comment>
<evidence type="ECO:0000256" key="2">
    <source>
        <dbReference type="ARBA" id="ARBA00022692"/>
    </source>
</evidence>
<evidence type="ECO:0000256" key="4">
    <source>
        <dbReference type="ARBA" id="ARBA00023136"/>
    </source>
</evidence>
<dbReference type="InterPro" id="IPR050307">
    <property type="entry name" value="Sterol_Desaturase_Related"/>
</dbReference>
<comment type="subcellular location">
    <subcellularLocation>
        <location evidence="1">Membrane</location>
    </subcellularLocation>
</comment>
<dbReference type="Pfam" id="PF04116">
    <property type="entry name" value="FA_hydroxylase"/>
    <property type="match status" value="1"/>
</dbReference>
<evidence type="ECO:0000313" key="7">
    <source>
        <dbReference type="Proteomes" id="UP001218218"/>
    </source>
</evidence>
<evidence type="ECO:0000259" key="5">
    <source>
        <dbReference type="Pfam" id="PF04116"/>
    </source>
</evidence>
<sequence>MSLGSPQIDIVHSFSPNLSLFSSDGLYRSAFKRQPCAMSALCFSYLDGVCTEDVPWYYSFEPSLLAGVPDHHLALAAPITAYWLLSTFFHYLDTRDWKGLEHYRIHSSPDAIASRNTRVSPTAVFWTVIFQQITQTVLGYMLLGQAHIRIPDHASKRTSIAQQLGVVLSSDKASRLAYFMYRWGIPLLQLLTAMVTLDTWQYFLHRWMHTNRFMFRHYHSWHHRLDAPYAFGALYNHPVESLLLDVLGPVIAESLSGMSTRQSALFFAIATLKTVDDHCGYRLPFDPLQMVSRNNAYYHDIHYQKIGFKYNFAQPFFAHWDILLGTQMTREEMQRRKQNSQVKVE</sequence>
<feature type="domain" description="Fatty acid hydroxylase" evidence="5">
    <location>
        <begin position="191"/>
        <end position="326"/>
    </location>
</feature>
<dbReference type="EMBL" id="JARIHO010000002">
    <property type="protein sequence ID" value="KAJ7366345.1"/>
    <property type="molecule type" value="Genomic_DNA"/>
</dbReference>
<evidence type="ECO:0000256" key="1">
    <source>
        <dbReference type="ARBA" id="ARBA00004370"/>
    </source>
</evidence>
<proteinExistence type="predicted"/>
<dbReference type="GO" id="GO:0008610">
    <property type="term" value="P:lipid biosynthetic process"/>
    <property type="evidence" value="ECO:0007669"/>
    <property type="project" value="InterPro"/>
</dbReference>
<dbReference type="PANTHER" id="PTHR11863">
    <property type="entry name" value="STEROL DESATURASE"/>
    <property type="match status" value="1"/>
</dbReference>
<protein>
    <submittedName>
        <fullName evidence="6">Sphingosine hydroxylase</fullName>
    </submittedName>
</protein>
<evidence type="ECO:0000256" key="3">
    <source>
        <dbReference type="ARBA" id="ARBA00022989"/>
    </source>
</evidence>
<dbReference type="GO" id="GO:0016491">
    <property type="term" value="F:oxidoreductase activity"/>
    <property type="evidence" value="ECO:0007669"/>
    <property type="project" value="InterPro"/>
</dbReference>
<gene>
    <name evidence="6" type="ORF">DFH08DRAFT_165928</name>
</gene>
<accession>A0AAD7AQY4</accession>
<organism evidence="6 7">
    <name type="scientific">Mycena albidolilacea</name>
    <dbReference type="NCBI Taxonomy" id="1033008"/>
    <lineage>
        <taxon>Eukaryota</taxon>
        <taxon>Fungi</taxon>
        <taxon>Dikarya</taxon>
        <taxon>Basidiomycota</taxon>
        <taxon>Agaricomycotina</taxon>
        <taxon>Agaricomycetes</taxon>
        <taxon>Agaricomycetidae</taxon>
        <taxon>Agaricales</taxon>
        <taxon>Marasmiineae</taxon>
        <taxon>Mycenaceae</taxon>
        <taxon>Mycena</taxon>
    </lineage>
</organism>
<dbReference type="AlphaFoldDB" id="A0AAD7AQY4"/>
<dbReference type="InterPro" id="IPR006694">
    <property type="entry name" value="Fatty_acid_hydroxylase"/>
</dbReference>
<dbReference type="GO" id="GO:0016020">
    <property type="term" value="C:membrane"/>
    <property type="evidence" value="ECO:0007669"/>
    <property type="project" value="UniProtKB-SubCell"/>
</dbReference>
<dbReference type="Proteomes" id="UP001218218">
    <property type="component" value="Unassembled WGS sequence"/>
</dbReference>
<evidence type="ECO:0000313" key="6">
    <source>
        <dbReference type="EMBL" id="KAJ7366345.1"/>
    </source>
</evidence>
<keyword evidence="4" id="KW-0472">Membrane</keyword>